<dbReference type="GeneID" id="25260268"/>
<evidence type="ECO:0000256" key="1">
    <source>
        <dbReference type="SAM" id="Phobius"/>
    </source>
</evidence>
<evidence type="ECO:0000313" key="3">
    <source>
        <dbReference type="EMBL" id="KGG50846.1"/>
    </source>
</evidence>
<dbReference type="Proteomes" id="UP000029725">
    <property type="component" value="Unassembled WGS sequence"/>
</dbReference>
<accession>A0A098VT27</accession>
<evidence type="ECO:0000256" key="2">
    <source>
        <dbReference type="SAM" id="SignalP"/>
    </source>
</evidence>
<feature type="chain" id="PRO_5001942008" evidence="2">
    <location>
        <begin position="23"/>
        <end position="138"/>
    </location>
</feature>
<organism evidence="3 4">
    <name type="scientific">Mitosporidium daphniae</name>
    <dbReference type="NCBI Taxonomy" id="1485682"/>
    <lineage>
        <taxon>Eukaryota</taxon>
        <taxon>Fungi</taxon>
        <taxon>Fungi incertae sedis</taxon>
        <taxon>Microsporidia</taxon>
        <taxon>Mitosporidium</taxon>
    </lineage>
</organism>
<dbReference type="RefSeq" id="XP_013237282.1">
    <property type="nucleotide sequence ID" value="XM_013381828.1"/>
</dbReference>
<gene>
    <name evidence="3" type="ORF">DI09_539p10</name>
</gene>
<proteinExistence type="predicted"/>
<keyword evidence="1" id="KW-0812">Transmembrane</keyword>
<dbReference type="EMBL" id="JMKJ01000483">
    <property type="protein sequence ID" value="KGG50846.1"/>
    <property type="molecule type" value="Genomic_DNA"/>
</dbReference>
<dbReference type="AlphaFoldDB" id="A0A098VT27"/>
<reference evidence="3 4" key="1">
    <citation type="submission" date="2014-04" db="EMBL/GenBank/DDBJ databases">
        <title>A new species of microsporidia sheds light on the evolution of extreme parasitism.</title>
        <authorList>
            <person name="Haag K.L."/>
            <person name="James T.Y."/>
            <person name="Larsson R."/>
            <person name="Schaer T.M."/>
            <person name="Refardt D."/>
            <person name="Pombert J.-F."/>
            <person name="Ebert D."/>
        </authorList>
    </citation>
    <scope>NUCLEOTIDE SEQUENCE [LARGE SCALE GENOMIC DNA]</scope>
    <source>
        <strain evidence="3 4">UGP3</strain>
        <tissue evidence="3">Spores</tissue>
    </source>
</reference>
<comment type="caution">
    <text evidence="3">The sequence shown here is derived from an EMBL/GenBank/DDBJ whole genome shotgun (WGS) entry which is preliminary data.</text>
</comment>
<feature type="signal peptide" evidence="2">
    <location>
        <begin position="1"/>
        <end position="22"/>
    </location>
</feature>
<keyword evidence="1" id="KW-1133">Transmembrane helix</keyword>
<feature type="non-terminal residue" evidence="3">
    <location>
        <position position="1"/>
    </location>
</feature>
<dbReference type="VEuPathDB" id="MicrosporidiaDB:DI09_539p10"/>
<keyword evidence="2" id="KW-0732">Signal</keyword>
<name>A0A098VT27_9MICR</name>
<keyword evidence="1" id="KW-0472">Membrane</keyword>
<dbReference type="HOGENOM" id="CLU_1859999_0_0_1"/>
<feature type="transmembrane region" description="Helical" evidence="1">
    <location>
        <begin position="75"/>
        <end position="101"/>
    </location>
</feature>
<evidence type="ECO:0000313" key="4">
    <source>
        <dbReference type="Proteomes" id="UP000029725"/>
    </source>
</evidence>
<sequence>LTAIVLFAIGAIIFSILKIDQNQEIMNSGSVSPSLDRADSSDKIADLKPLDANQQQGSKAVEIISVTYGVPLDGAALNVVVLNGIFSILLLLTSIVIYYLFIVLSKIVIFCVQSSYNLISCSCCAAKQLKRSSSGFIS</sequence>
<protein>
    <submittedName>
        <fullName evidence="3">Uncharacterized protein</fullName>
    </submittedName>
</protein>
<keyword evidence="4" id="KW-1185">Reference proteome</keyword>